<comment type="similarity">
    <text evidence="1">In the N-terminal section; belongs to the CRISPR-associated nuclease Cas3-HD family.</text>
</comment>
<dbReference type="GO" id="GO:0005524">
    <property type="term" value="F:ATP binding"/>
    <property type="evidence" value="ECO:0007669"/>
    <property type="project" value="UniProtKB-KW"/>
</dbReference>
<evidence type="ECO:0000256" key="2">
    <source>
        <dbReference type="ARBA" id="ARBA00009046"/>
    </source>
</evidence>
<dbReference type="InterPro" id="IPR011545">
    <property type="entry name" value="DEAD/DEAH_box_helicase_dom"/>
</dbReference>
<dbReference type="RefSeq" id="WP_015405729.1">
    <property type="nucleotide sequence ID" value="NC_020304.1"/>
</dbReference>
<keyword evidence="4" id="KW-0479">Metal-binding</keyword>
<evidence type="ECO:0000313" key="13">
    <source>
        <dbReference type="Proteomes" id="UP000011721"/>
    </source>
</evidence>
<dbReference type="SUPFAM" id="SSF52540">
    <property type="entry name" value="P-loop containing nucleoside triphosphate hydrolases"/>
    <property type="match status" value="1"/>
</dbReference>
<dbReference type="InterPro" id="IPR027417">
    <property type="entry name" value="P-loop_NTPase"/>
</dbReference>
<gene>
    <name evidence="12" type="ordered locus">UWK_03532</name>
</gene>
<dbReference type="AlphaFoldDB" id="M1PES3"/>
<protein>
    <submittedName>
        <fullName evidence="12">CRISPR-associated helicase, Cas3 family</fullName>
    </submittedName>
</protein>
<dbReference type="GO" id="GO:0051607">
    <property type="term" value="P:defense response to virus"/>
    <property type="evidence" value="ECO:0007669"/>
    <property type="project" value="UniProtKB-KW"/>
</dbReference>
<reference evidence="13" key="1">
    <citation type="journal article" date="2013" name="Stand. Genomic Sci.">
        <title>Complete genome sequence of Desulfocapsa sulfexigens, a marine deltaproteobacterium specialized in disproportionating inorganic sulfur compounds.</title>
        <authorList>
            <person name="Finster K.W."/>
            <person name="Kjeldsen K.U."/>
            <person name="Kube M."/>
            <person name="Reinhardt R."/>
            <person name="Mussmann M."/>
            <person name="Amann R."/>
            <person name="Schreiber L."/>
        </authorList>
    </citation>
    <scope>NUCLEOTIDE SEQUENCE [LARGE SCALE GENOMIC DNA]</scope>
    <source>
        <strain evidence="13">DSM 10523 / SB164P1</strain>
    </source>
</reference>
<name>M1PES3_DESSD</name>
<dbReference type="Pfam" id="PF22590">
    <property type="entry name" value="Cas3-like_C_2"/>
    <property type="match status" value="1"/>
</dbReference>
<keyword evidence="6" id="KW-0378">Hydrolase</keyword>
<evidence type="ECO:0000256" key="8">
    <source>
        <dbReference type="ARBA" id="ARBA00022840"/>
    </source>
</evidence>
<dbReference type="Proteomes" id="UP000011721">
    <property type="component" value="Chromosome"/>
</dbReference>
<dbReference type="Pfam" id="PF00270">
    <property type="entry name" value="DEAD"/>
    <property type="match status" value="1"/>
</dbReference>
<dbReference type="EMBL" id="CP003985">
    <property type="protein sequence ID" value="AGF80047.1"/>
    <property type="molecule type" value="Genomic_DNA"/>
</dbReference>
<keyword evidence="13" id="KW-1185">Reference proteome</keyword>
<accession>M1PES3</accession>
<dbReference type="NCBIfam" id="TIGR01587">
    <property type="entry name" value="cas3_core"/>
    <property type="match status" value="1"/>
</dbReference>
<dbReference type="Gene3D" id="1.10.3210.30">
    <property type="match status" value="1"/>
</dbReference>
<evidence type="ECO:0000313" key="12">
    <source>
        <dbReference type="EMBL" id="AGF80047.1"/>
    </source>
</evidence>
<dbReference type="PROSITE" id="PS51643">
    <property type="entry name" value="HD_CAS3"/>
    <property type="match status" value="1"/>
</dbReference>
<evidence type="ECO:0000259" key="11">
    <source>
        <dbReference type="PROSITE" id="PS51643"/>
    </source>
</evidence>
<evidence type="ECO:0000256" key="9">
    <source>
        <dbReference type="ARBA" id="ARBA00023118"/>
    </source>
</evidence>
<dbReference type="InterPro" id="IPR054712">
    <property type="entry name" value="Cas3-like_dom"/>
</dbReference>
<keyword evidence="3" id="KW-0540">Nuclease</keyword>
<dbReference type="InterPro" id="IPR014001">
    <property type="entry name" value="Helicase_ATP-bd"/>
</dbReference>
<feature type="domain" description="HD Cas3-type" evidence="11">
    <location>
        <begin position="13"/>
        <end position="190"/>
    </location>
</feature>
<keyword evidence="5" id="KW-0547">Nucleotide-binding</keyword>
<dbReference type="SUPFAM" id="SSF109604">
    <property type="entry name" value="HD-domain/PDEase-like"/>
    <property type="match status" value="1"/>
</dbReference>
<evidence type="ECO:0000256" key="5">
    <source>
        <dbReference type="ARBA" id="ARBA00022741"/>
    </source>
</evidence>
<dbReference type="InterPro" id="IPR006483">
    <property type="entry name" value="CRISPR-assoc_Cas3_HD"/>
</dbReference>
<dbReference type="KEGG" id="dsf:UWK_03532"/>
<comment type="similarity">
    <text evidence="2">In the central section; belongs to the CRISPR-associated helicase Cas3 family.</text>
</comment>
<dbReference type="HOGENOM" id="CLU_010123_0_0_7"/>
<dbReference type="CDD" id="cd09641">
    <property type="entry name" value="Cas3''_I"/>
    <property type="match status" value="1"/>
</dbReference>
<dbReference type="STRING" id="1167006.UWK_03532"/>
<keyword evidence="8" id="KW-0067">ATP-binding</keyword>
<dbReference type="GO" id="GO:0046872">
    <property type="term" value="F:metal ion binding"/>
    <property type="evidence" value="ECO:0007669"/>
    <property type="project" value="UniProtKB-KW"/>
</dbReference>
<evidence type="ECO:0000256" key="7">
    <source>
        <dbReference type="ARBA" id="ARBA00022806"/>
    </source>
</evidence>
<evidence type="ECO:0000256" key="3">
    <source>
        <dbReference type="ARBA" id="ARBA00022722"/>
    </source>
</evidence>
<dbReference type="eggNOG" id="COG1203">
    <property type="taxonomic scope" value="Bacteria"/>
</dbReference>
<dbReference type="PROSITE" id="PS51192">
    <property type="entry name" value="HELICASE_ATP_BIND_1"/>
    <property type="match status" value="1"/>
</dbReference>
<dbReference type="CDD" id="cd17930">
    <property type="entry name" value="DEXHc_cas3"/>
    <property type="match status" value="1"/>
</dbReference>
<dbReference type="GO" id="GO:0004386">
    <property type="term" value="F:helicase activity"/>
    <property type="evidence" value="ECO:0007669"/>
    <property type="project" value="UniProtKB-KW"/>
</dbReference>
<organism evidence="12 13">
    <name type="scientific">Desulfocapsa sulfexigens (strain DSM 10523 / SB164P1)</name>
    <dbReference type="NCBI Taxonomy" id="1167006"/>
    <lineage>
        <taxon>Bacteria</taxon>
        <taxon>Pseudomonadati</taxon>
        <taxon>Thermodesulfobacteriota</taxon>
        <taxon>Desulfobulbia</taxon>
        <taxon>Desulfobulbales</taxon>
        <taxon>Desulfocapsaceae</taxon>
        <taxon>Desulfocapsa</taxon>
    </lineage>
</organism>
<proteinExistence type="inferred from homology"/>
<dbReference type="PATRIC" id="fig|1167006.5.peg.3798"/>
<dbReference type="SMART" id="SM00487">
    <property type="entry name" value="DEXDc"/>
    <property type="match status" value="1"/>
</dbReference>
<evidence type="ECO:0000256" key="1">
    <source>
        <dbReference type="ARBA" id="ARBA00006847"/>
    </source>
</evidence>
<dbReference type="GO" id="GO:0004518">
    <property type="term" value="F:nuclease activity"/>
    <property type="evidence" value="ECO:0007669"/>
    <property type="project" value="UniProtKB-KW"/>
</dbReference>
<evidence type="ECO:0000256" key="4">
    <source>
        <dbReference type="ARBA" id="ARBA00022723"/>
    </source>
</evidence>
<keyword evidence="7" id="KW-0347">Helicase</keyword>
<feature type="domain" description="Helicase ATP-binding" evidence="10">
    <location>
        <begin position="246"/>
        <end position="425"/>
    </location>
</feature>
<dbReference type="NCBIfam" id="TIGR01596">
    <property type="entry name" value="cas3_HD"/>
    <property type="match status" value="1"/>
</dbReference>
<keyword evidence="9" id="KW-0051">Antiviral defense</keyword>
<dbReference type="PANTHER" id="PTHR24031">
    <property type="entry name" value="RNA HELICASE"/>
    <property type="match status" value="1"/>
</dbReference>
<evidence type="ECO:0000259" key="10">
    <source>
        <dbReference type="PROSITE" id="PS51192"/>
    </source>
</evidence>
<dbReference type="OrthoDB" id="9810236at2"/>
<dbReference type="GO" id="GO:0003676">
    <property type="term" value="F:nucleic acid binding"/>
    <property type="evidence" value="ECO:0007669"/>
    <property type="project" value="InterPro"/>
</dbReference>
<dbReference type="InterPro" id="IPR006474">
    <property type="entry name" value="Helicase_Cas3_CRISPR-ass_core"/>
</dbReference>
<dbReference type="InterPro" id="IPR038257">
    <property type="entry name" value="CRISPR-assoc_Cas3_HD_sf"/>
</dbReference>
<evidence type="ECO:0000256" key="6">
    <source>
        <dbReference type="ARBA" id="ARBA00022801"/>
    </source>
</evidence>
<dbReference type="GO" id="GO:0016787">
    <property type="term" value="F:hydrolase activity"/>
    <property type="evidence" value="ECO:0007669"/>
    <property type="project" value="UniProtKB-KW"/>
</dbReference>
<dbReference type="Gene3D" id="3.40.50.300">
    <property type="entry name" value="P-loop containing nucleotide triphosphate hydrolases"/>
    <property type="match status" value="2"/>
</dbReference>
<sequence length="752" mass="83510">MKIAHAMFDEELQKLSPHYLKEHLQGVSLYAGNFSKSFFNSDWGRAAGLLHDLGKGSSEFQEYIRKVTGFECDGYVRNVPGHGPNHSSHGAVWANENLQGPGRVFAYLIAGHHAGLPDWQNEIGGGGCLSTRLTKDEVDKLPSLSASWLQEGTDSLLSPQSLPCKDGIRLDIFHLWVRMLFSCLVDADYLDTEGFMDKDKNACRSTQKFIIELKTKFDAYMDSLVSGAESTKVNILRQEILADCQNAAELDPGFFSLTVPTGGGKTLSGMAFALKHAIRHGKTRIIIVIPYTSIIEQTAQEYKNIFGEVNVLEHHSSLDPDQETVAARLASENWDAPIIVTTNVQLFESLFAAKSTKCRKLHNIVNSVIICDEAQMLPPEYLQPILTTMKGLVDSFNVSIVLCTATQPALTGEIGTGSARFTGIDRSKVREIINDPERLGQQFQRVVVQQAGKYEQWESLADELATYPQILCVVNTRKDCRDLHALMPEKSILLSANLCGEHRSKIIAEIKSALKNKKPIRVISTQLVEAGVDIDFPVVYRAMAGFDSIAQAAGRCNREGELQENGEKIKGKVVVFQAPKLAPPGFLRKGADAGSEIMRRDPEGCENLRPDTFQRYFKLFYGNGVASFDQKDMQSLLVKDAGRGEFQFRTAAQKFKLIDDQNQVAVVVWYSGDKTSGQQLIGQLKKYGPSRKLFRKMQRFTVSIPERQFAGIKDSVVEEVQGIWCQAVDYAYDETLGFVGLDMKPNDGAIII</sequence>